<keyword evidence="4" id="KW-1185">Reference proteome</keyword>
<name>A0ABW0FDF4_9MICO</name>
<dbReference type="Proteomes" id="UP001595937">
    <property type="component" value="Unassembled WGS sequence"/>
</dbReference>
<dbReference type="Gene3D" id="3.90.1200.10">
    <property type="match status" value="1"/>
</dbReference>
<protein>
    <submittedName>
        <fullName evidence="3">Phosphotransferase</fullName>
    </submittedName>
</protein>
<evidence type="ECO:0000313" key="4">
    <source>
        <dbReference type="Proteomes" id="UP001595937"/>
    </source>
</evidence>
<feature type="compositionally biased region" description="Basic residues" evidence="1">
    <location>
        <begin position="341"/>
        <end position="353"/>
    </location>
</feature>
<dbReference type="PANTHER" id="PTHR21310">
    <property type="entry name" value="AMINOGLYCOSIDE PHOSPHOTRANSFERASE-RELATED-RELATED"/>
    <property type="match status" value="1"/>
</dbReference>
<proteinExistence type="predicted"/>
<dbReference type="InterPro" id="IPR002575">
    <property type="entry name" value="Aminoglycoside_PTrfase"/>
</dbReference>
<dbReference type="InterPro" id="IPR011009">
    <property type="entry name" value="Kinase-like_dom_sf"/>
</dbReference>
<accession>A0ABW0FDF4</accession>
<evidence type="ECO:0000313" key="3">
    <source>
        <dbReference type="EMBL" id="MFC5297452.1"/>
    </source>
</evidence>
<feature type="domain" description="Aminoglycoside phosphotransferase" evidence="2">
    <location>
        <begin position="56"/>
        <end position="278"/>
    </location>
</feature>
<dbReference type="InterPro" id="IPR051678">
    <property type="entry name" value="AGP_Transferase"/>
</dbReference>
<dbReference type="GeneID" id="303298195"/>
<dbReference type="Pfam" id="PF01636">
    <property type="entry name" value="APH"/>
    <property type="match status" value="1"/>
</dbReference>
<evidence type="ECO:0000259" key="2">
    <source>
        <dbReference type="Pfam" id="PF01636"/>
    </source>
</evidence>
<dbReference type="SUPFAM" id="SSF56112">
    <property type="entry name" value="Protein kinase-like (PK-like)"/>
    <property type="match status" value="1"/>
</dbReference>
<feature type="region of interest" description="Disordered" evidence="1">
    <location>
        <begin position="319"/>
        <end position="353"/>
    </location>
</feature>
<feature type="compositionally biased region" description="Low complexity" evidence="1">
    <location>
        <begin position="322"/>
        <end position="340"/>
    </location>
</feature>
<dbReference type="RefSeq" id="WP_343925183.1">
    <property type="nucleotide sequence ID" value="NZ_BAAAIR010000044.1"/>
</dbReference>
<dbReference type="Gene3D" id="3.30.200.20">
    <property type="entry name" value="Phosphorylase Kinase, domain 1"/>
    <property type="match status" value="1"/>
</dbReference>
<reference evidence="4" key="1">
    <citation type="journal article" date="2019" name="Int. J. Syst. Evol. Microbiol.">
        <title>The Global Catalogue of Microorganisms (GCM) 10K type strain sequencing project: providing services to taxonomists for standard genome sequencing and annotation.</title>
        <authorList>
            <consortium name="The Broad Institute Genomics Platform"/>
            <consortium name="The Broad Institute Genome Sequencing Center for Infectious Disease"/>
            <person name="Wu L."/>
            <person name="Ma J."/>
        </authorList>
    </citation>
    <scope>NUCLEOTIDE SEQUENCE [LARGE SCALE GENOMIC DNA]</scope>
    <source>
        <strain evidence="4">CGMCC 1.16455</strain>
    </source>
</reference>
<dbReference type="EMBL" id="JBHSLN010000021">
    <property type="protein sequence ID" value="MFC5297452.1"/>
    <property type="molecule type" value="Genomic_DNA"/>
</dbReference>
<sequence length="353" mass="38138">MTMHDDELDLPHDVAVRLLVALLPGVAPSDVHRVESTATTSHIVRIGSDLTARFPIVRTDPDDARTAIEVEHRAMAEFAAASPLPAPEPVAIGDPDSEYPMPWSVQTWVPGDVADPDSVASSDAAAGDLAELLAALHATPTRGRRFTEIGQGGELAAHDDWVQQCLERTHQLLEQTETPGHAGHISAADLDELAARWSRWRSLGRSGPDVMCHRDLTPMNMLCADGRLTGVLDTGGFCPADPSVDLVPAWHLLDAPRRDLLREHLGSSDLEWERGAAWAFEQAIGLVWYYDTSNPPMAALGRSTVRRLVEDPIGSARLPGWTTGMASSSATTTTPPLGGPHARRPRRTARRGS</sequence>
<gene>
    <name evidence="3" type="ORF">ACFPK8_08010</name>
</gene>
<evidence type="ECO:0000256" key="1">
    <source>
        <dbReference type="SAM" id="MobiDB-lite"/>
    </source>
</evidence>
<comment type="caution">
    <text evidence="3">The sequence shown here is derived from an EMBL/GenBank/DDBJ whole genome shotgun (WGS) entry which is preliminary data.</text>
</comment>
<dbReference type="PANTHER" id="PTHR21310:SF42">
    <property type="entry name" value="BIFUNCTIONAL AAC_APH"/>
    <property type="match status" value="1"/>
</dbReference>
<organism evidence="3 4">
    <name type="scientific">Brachybacterium tyrofermentans</name>
    <dbReference type="NCBI Taxonomy" id="47848"/>
    <lineage>
        <taxon>Bacteria</taxon>
        <taxon>Bacillati</taxon>
        <taxon>Actinomycetota</taxon>
        <taxon>Actinomycetes</taxon>
        <taxon>Micrococcales</taxon>
        <taxon>Dermabacteraceae</taxon>
        <taxon>Brachybacterium</taxon>
    </lineage>
</organism>